<keyword evidence="1" id="KW-0677">Repeat</keyword>
<dbReference type="InterPro" id="IPR000504">
    <property type="entry name" value="RRM_dom"/>
</dbReference>
<evidence type="ECO:0000256" key="1">
    <source>
        <dbReference type="ARBA" id="ARBA00022737"/>
    </source>
</evidence>
<proteinExistence type="predicted"/>
<feature type="domain" description="RRM" evidence="5">
    <location>
        <begin position="259"/>
        <end position="353"/>
    </location>
</feature>
<feature type="compositionally biased region" description="Basic residues" evidence="4">
    <location>
        <begin position="19"/>
        <end position="31"/>
    </location>
</feature>
<sequence>MDSEYKVGALCELIASSGNKKKTKKDKKKKKNIEGPLQSETNLSDLSKNENEEKSKKRKSKKNSNEQSIKKIKNNLNPQQIEAFDIKPEIVNGKIEKTNSTLDKKKKKNIEGPLQSETNLSDLSKNGNVEKSKKRKSKKNSNEQSIKKIKNNLNPQQIEVFDTKPEKVNGKIEKTNGQESLVSVNNKTNQINDDSNSGPIKESHTSETFEKKIKKKKTKKPKDNSTKPNDKTKKIEKKSSTTNSTDIKSSEDYAEKESRTVFVGNVPVSVKMSAIKKLFKQFGEVETTRLRSVAVKNLEVPKRVSIMKGDFHPQRDTANVYIRFKTIEQAQKALVLNATQFEGHTIRVDMALNSNHKQNIKKGIFIGNLPYSIQEDEIWDYFKDCGTISAVRIVRDNATGVSKGFGYVDFETKESVELAMQIKGKKVQNREIRIKRIETNKNTKKVFDKRPLPFKRTKPMGKSGQNFQGEIMKPKMNKKKQKPTKTDLMRKKIAKKLNS</sequence>
<feature type="compositionally biased region" description="Polar residues" evidence="4">
    <location>
        <begin position="115"/>
        <end position="129"/>
    </location>
</feature>
<dbReference type="SUPFAM" id="SSF54928">
    <property type="entry name" value="RNA-binding domain, RBD"/>
    <property type="match status" value="2"/>
</dbReference>
<feature type="compositionally biased region" description="Polar residues" evidence="4">
    <location>
        <begin position="177"/>
        <end position="198"/>
    </location>
</feature>
<protein>
    <recommendedName>
        <fullName evidence="5">RRM domain-containing protein</fullName>
    </recommendedName>
</protein>
<dbReference type="EMBL" id="CARXXK010000002">
    <property type="protein sequence ID" value="CAI6353511.1"/>
    <property type="molecule type" value="Genomic_DNA"/>
</dbReference>
<evidence type="ECO:0000259" key="5">
    <source>
        <dbReference type="PROSITE" id="PS50102"/>
    </source>
</evidence>
<feature type="region of interest" description="Disordered" evidence="4">
    <location>
        <begin position="452"/>
        <end position="499"/>
    </location>
</feature>
<evidence type="ECO:0000256" key="3">
    <source>
        <dbReference type="PROSITE-ProRule" id="PRU00176"/>
    </source>
</evidence>
<evidence type="ECO:0000313" key="6">
    <source>
        <dbReference type="EMBL" id="CAI6353511.1"/>
    </source>
</evidence>
<feature type="compositionally biased region" description="Basic and acidic residues" evidence="4">
    <location>
        <begin position="201"/>
        <end position="211"/>
    </location>
</feature>
<evidence type="ECO:0000256" key="2">
    <source>
        <dbReference type="ARBA" id="ARBA00022884"/>
    </source>
</evidence>
<evidence type="ECO:0000256" key="4">
    <source>
        <dbReference type="SAM" id="MobiDB-lite"/>
    </source>
</evidence>
<gene>
    <name evidence="6" type="ORF">MEUPH1_LOCUS9628</name>
</gene>
<comment type="caution">
    <text evidence="6">The sequence shown here is derived from an EMBL/GenBank/DDBJ whole genome shotgun (WGS) entry which is preliminary data.</text>
</comment>
<dbReference type="InterPro" id="IPR012677">
    <property type="entry name" value="Nucleotide-bd_a/b_plait_sf"/>
</dbReference>
<accession>A0AAV0WCF7</accession>
<feature type="domain" description="RRM" evidence="5">
    <location>
        <begin position="362"/>
        <end position="439"/>
    </location>
</feature>
<feature type="compositionally biased region" description="Basic and acidic residues" evidence="4">
    <location>
        <begin position="161"/>
        <end position="176"/>
    </location>
</feature>
<dbReference type="InterPro" id="IPR034221">
    <property type="entry name" value="RBM34_RRM2"/>
</dbReference>
<dbReference type="PANTHER" id="PTHR23236">
    <property type="entry name" value="EUKARYOTIC TRANSLATION INITIATION FACTOR 4B/4H"/>
    <property type="match status" value="1"/>
</dbReference>
<feature type="region of interest" description="Disordered" evidence="4">
    <location>
        <begin position="16"/>
        <end position="256"/>
    </location>
</feature>
<reference evidence="6 7" key="1">
    <citation type="submission" date="2023-01" db="EMBL/GenBank/DDBJ databases">
        <authorList>
            <person name="Whitehead M."/>
        </authorList>
    </citation>
    <scope>NUCLEOTIDE SEQUENCE [LARGE SCALE GENOMIC DNA]</scope>
</reference>
<keyword evidence="7" id="KW-1185">Reference proteome</keyword>
<dbReference type="Gene3D" id="3.30.70.330">
    <property type="match status" value="2"/>
</dbReference>
<organism evidence="6 7">
    <name type="scientific">Macrosiphum euphorbiae</name>
    <name type="common">potato aphid</name>
    <dbReference type="NCBI Taxonomy" id="13131"/>
    <lineage>
        <taxon>Eukaryota</taxon>
        <taxon>Metazoa</taxon>
        <taxon>Ecdysozoa</taxon>
        <taxon>Arthropoda</taxon>
        <taxon>Hexapoda</taxon>
        <taxon>Insecta</taxon>
        <taxon>Pterygota</taxon>
        <taxon>Neoptera</taxon>
        <taxon>Paraneoptera</taxon>
        <taxon>Hemiptera</taxon>
        <taxon>Sternorrhyncha</taxon>
        <taxon>Aphidomorpha</taxon>
        <taxon>Aphidoidea</taxon>
        <taxon>Aphididae</taxon>
        <taxon>Macrosiphini</taxon>
        <taxon>Macrosiphum</taxon>
    </lineage>
</organism>
<name>A0AAV0WCF7_9HEMI</name>
<dbReference type="InterPro" id="IPR035979">
    <property type="entry name" value="RBD_domain_sf"/>
</dbReference>
<dbReference type="CDD" id="cd12395">
    <property type="entry name" value="RRM2_RBM34"/>
    <property type="match status" value="1"/>
</dbReference>
<dbReference type="Pfam" id="PF00076">
    <property type="entry name" value="RRM_1"/>
    <property type="match status" value="1"/>
</dbReference>
<dbReference type="AlphaFoldDB" id="A0AAV0WCF7"/>
<dbReference type="CDD" id="cd12394">
    <property type="entry name" value="RRM1_RBM34"/>
    <property type="match status" value="1"/>
</dbReference>
<dbReference type="PANTHER" id="PTHR23236:SF119">
    <property type="entry name" value="NUCLEAR RNA-BINDING PROTEIN SART-3"/>
    <property type="match status" value="1"/>
</dbReference>
<dbReference type="Proteomes" id="UP001160148">
    <property type="component" value="Unassembled WGS sequence"/>
</dbReference>
<keyword evidence="2 3" id="KW-0694">RNA-binding</keyword>
<feature type="compositionally biased region" description="Basic and acidic residues" evidence="4">
    <location>
        <begin position="221"/>
        <end position="239"/>
    </location>
</feature>
<evidence type="ECO:0000313" key="7">
    <source>
        <dbReference type="Proteomes" id="UP001160148"/>
    </source>
</evidence>
<dbReference type="PROSITE" id="PS50102">
    <property type="entry name" value="RRM"/>
    <property type="match status" value="2"/>
</dbReference>
<dbReference type="SMART" id="SM00360">
    <property type="entry name" value="RRM"/>
    <property type="match status" value="2"/>
</dbReference>
<dbReference type="GO" id="GO:0003723">
    <property type="term" value="F:RNA binding"/>
    <property type="evidence" value="ECO:0007669"/>
    <property type="project" value="UniProtKB-UniRule"/>
</dbReference>